<sequence length="170" mass="19653">MTRRRPGRQTKAPPPSHAVLCSRKPSLARMTKEHLHAQYHPDKPLSPQLRSEEVYVLKSSENLFRSEALRIKTFDKKKMKAFPLANKCRDTFRLLHYLKPLLILFSPAVIRDDDDQKDYKVHSELQYSEYSFLCGNRKLGHARSLANVRRSMDLCANLAAFVEGKFPPVC</sequence>
<accession>A0AAV4V4Y7</accession>
<evidence type="ECO:0000313" key="2">
    <source>
        <dbReference type="EMBL" id="GIY65000.1"/>
    </source>
</evidence>
<dbReference type="Proteomes" id="UP001054945">
    <property type="component" value="Unassembled WGS sequence"/>
</dbReference>
<proteinExistence type="predicted"/>
<name>A0AAV4V4Y7_CAEEX</name>
<evidence type="ECO:0000256" key="1">
    <source>
        <dbReference type="SAM" id="MobiDB-lite"/>
    </source>
</evidence>
<gene>
    <name evidence="2" type="ORF">CEXT_171881</name>
</gene>
<dbReference type="AlphaFoldDB" id="A0AAV4V4Y7"/>
<organism evidence="2 3">
    <name type="scientific">Caerostris extrusa</name>
    <name type="common">Bark spider</name>
    <name type="synonym">Caerostris bankana</name>
    <dbReference type="NCBI Taxonomy" id="172846"/>
    <lineage>
        <taxon>Eukaryota</taxon>
        <taxon>Metazoa</taxon>
        <taxon>Ecdysozoa</taxon>
        <taxon>Arthropoda</taxon>
        <taxon>Chelicerata</taxon>
        <taxon>Arachnida</taxon>
        <taxon>Araneae</taxon>
        <taxon>Araneomorphae</taxon>
        <taxon>Entelegynae</taxon>
        <taxon>Araneoidea</taxon>
        <taxon>Araneidae</taxon>
        <taxon>Caerostris</taxon>
    </lineage>
</organism>
<dbReference type="EMBL" id="BPLR01013948">
    <property type="protein sequence ID" value="GIY65000.1"/>
    <property type="molecule type" value="Genomic_DNA"/>
</dbReference>
<reference evidence="2 3" key="1">
    <citation type="submission" date="2021-06" db="EMBL/GenBank/DDBJ databases">
        <title>Caerostris extrusa draft genome.</title>
        <authorList>
            <person name="Kono N."/>
            <person name="Arakawa K."/>
        </authorList>
    </citation>
    <scope>NUCLEOTIDE SEQUENCE [LARGE SCALE GENOMIC DNA]</scope>
</reference>
<keyword evidence="3" id="KW-1185">Reference proteome</keyword>
<feature type="region of interest" description="Disordered" evidence="1">
    <location>
        <begin position="1"/>
        <end position="20"/>
    </location>
</feature>
<evidence type="ECO:0000313" key="3">
    <source>
        <dbReference type="Proteomes" id="UP001054945"/>
    </source>
</evidence>
<comment type="caution">
    <text evidence="2">The sequence shown here is derived from an EMBL/GenBank/DDBJ whole genome shotgun (WGS) entry which is preliminary data.</text>
</comment>
<protein>
    <submittedName>
        <fullName evidence="2">Uncharacterized protein</fullName>
    </submittedName>
</protein>